<dbReference type="EMBL" id="LSMT01000077">
    <property type="protein sequence ID" value="PFX28797.1"/>
    <property type="molecule type" value="Genomic_DNA"/>
</dbReference>
<protein>
    <submittedName>
        <fullName evidence="1">Uncharacterized protein</fullName>
    </submittedName>
</protein>
<comment type="caution">
    <text evidence="1">The sequence shown here is derived from an EMBL/GenBank/DDBJ whole genome shotgun (WGS) entry which is preliminary data.</text>
</comment>
<accession>A0A2B4SJT9</accession>
<evidence type="ECO:0000313" key="1">
    <source>
        <dbReference type="EMBL" id="PFX28797.1"/>
    </source>
</evidence>
<proteinExistence type="predicted"/>
<reference evidence="2" key="1">
    <citation type="journal article" date="2017" name="bioRxiv">
        <title>Comparative analysis of the genomes of Stylophora pistillata and Acropora digitifera provides evidence for extensive differences between species of corals.</title>
        <authorList>
            <person name="Voolstra C.R."/>
            <person name="Li Y."/>
            <person name="Liew Y.J."/>
            <person name="Baumgarten S."/>
            <person name="Zoccola D."/>
            <person name="Flot J.-F."/>
            <person name="Tambutte S."/>
            <person name="Allemand D."/>
            <person name="Aranda M."/>
        </authorList>
    </citation>
    <scope>NUCLEOTIDE SEQUENCE [LARGE SCALE GENOMIC DNA]</scope>
</reference>
<evidence type="ECO:0000313" key="2">
    <source>
        <dbReference type="Proteomes" id="UP000225706"/>
    </source>
</evidence>
<name>A0A2B4SJT9_STYPI</name>
<sequence length="327" mass="37101">MATIGHELRVESCKEDTTLLSGNKSGMTSLLIHLFKSTKGMLKDHLDLYPVIKSFKSSGGKEIKRISGLYSKDDWNLDKEDGIWMEHSALNDPSNKWEFYVGYRQRGHSALAKQWRSVTEYYRDATVKINHNIIELTIPSPNENHEFAVFGKPEIEDKKRMQVGLFGKKPTKGNNILVHVVLFDDTLMAFENVCEKEESKDRQLLTTLAGLFISNSDKDIMIEVNGLEPGYEINGSTVKTIKSKDAWRTPENSTDYPNCLFEISCKDKRTSSFKCEIIACQETDTAEAEVVTHFGQNYEATATENGVTEQPQKELEKLIGVHSCHFF</sequence>
<organism evidence="1 2">
    <name type="scientific">Stylophora pistillata</name>
    <name type="common">Smooth cauliflower coral</name>
    <dbReference type="NCBI Taxonomy" id="50429"/>
    <lineage>
        <taxon>Eukaryota</taxon>
        <taxon>Metazoa</taxon>
        <taxon>Cnidaria</taxon>
        <taxon>Anthozoa</taxon>
        <taxon>Hexacorallia</taxon>
        <taxon>Scleractinia</taxon>
        <taxon>Astrocoeniina</taxon>
        <taxon>Pocilloporidae</taxon>
        <taxon>Stylophora</taxon>
    </lineage>
</organism>
<dbReference type="STRING" id="50429.A0A2B4SJT9"/>
<keyword evidence="2" id="KW-1185">Reference proteome</keyword>
<dbReference type="OrthoDB" id="5973910at2759"/>
<dbReference type="Proteomes" id="UP000225706">
    <property type="component" value="Unassembled WGS sequence"/>
</dbReference>
<dbReference type="AlphaFoldDB" id="A0A2B4SJT9"/>
<gene>
    <name evidence="1" type="ORF">AWC38_SpisGene6502</name>
</gene>